<accession>A0AAX0YSN1</accession>
<reference evidence="1 2" key="1">
    <citation type="submission" date="2018-01" db="EMBL/GenBank/DDBJ databases">
        <title>Whole genome sequencing of Histamine producing bacteria.</title>
        <authorList>
            <person name="Butler K."/>
        </authorList>
    </citation>
    <scope>NUCLEOTIDE SEQUENCE [LARGE SCALE GENOMIC DNA]</scope>
    <source>
        <strain evidence="1 2">A1-4</strain>
    </source>
</reference>
<dbReference type="RefSeq" id="WP_045043336.1">
    <property type="nucleotide sequence ID" value="NZ_JAUZMV010000002.1"/>
</dbReference>
<comment type="caution">
    <text evidence="1">The sequence shown here is derived from an EMBL/GenBank/DDBJ whole genome shotgun (WGS) entry which is preliminary data.</text>
</comment>
<organism evidence="1 2">
    <name type="scientific">Photobacterium kishitanii</name>
    <dbReference type="NCBI Taxonomy" id="318456"/>
    <lineage>
        <taxon>Bacteria</taxon>
        <taxon>Pseudomonadati</taxon>
        <taxon>Pseudomonadota</taxon>
        <taxon>Gammaproteobacteria</taxon>
        <taxon>Vibrionales</taxon>
        <taxon>Vibrionaceae</taxon>
        <taxon>Photobacterium</taxon>
    </lineage>
</organism>
<protein>
    <recommendedName>
        <fullName evidence="3">Lipoprotein</fullName>
    </recommendedName>
</protein>
<evidence type="ECO:0000313" key="1">
    <source>
        <dbReference type="EMBL" id="PSX43968.1"/>
    </source>
</evidence>
<dbReference type="EMBL" id="PYOZ01000011">
    <property type="protein sequence ID" value="PSX43968.1"/>
    <property type="molecule type" value="Genomic_DNA"/>
</dbReference>
<keyword evidence="2" id="KW-1185">Reference proteome</keyword>
<name>A0AAX0YSN1_9GAMM</name>
<proteinExistence type="predicted"/>
<sequence length="117" mass="13214">MNIKKHLFLLSMAIPTFITGCSNPMTWADDYMTQKANFLFEQEGYTLTDNTECKFLSQKKGKYKSYVICTGTTNNGSPISLKGGQLRHSDRHGNKEHYIGKISGRKVFVNHGDGFNN</sequence>
<dbReference type="AlphaFoldDB" id="A0AAX0YSN1"/>
<evidence type="ECO:0000313" key="2">
    <source>
        <dbReference type="Proteomes" id="UP000240728"/>
    </source>
</evidence>
<gene>
    <name evidence="1" type="ORF">C0W53_16470</name>
</gene>
<evidence type="ECO:0008006" key="3">
    <source>
        <dbReference type="Google" id="ProtNLM"/>
    </source>
</evidence>
<dbReference type="Proteomes" id="UP000240728">
    <property type="component" value="Unassembled WGS sequence"/>
</dbReference>
<dbReference type="PROSITE" id="PS51257">
    <property type="entry name" value="PROKAR_LIPOPROTEIN"/>
    <property type="match status" value="1"/>
</dbReference>